<reference evidence="3" key="1">
    <citation type="journal article" date="2018" name="Nat. Microbiol.">
        <title>Leveraging single-cell genomics to expand the fungal tree of life.</title>
        <authorList>
            <person name="Ahrendt S.R."/>
            <person name="Quandt C.A."/>
            <person name="Ciobanu D."/>
            <person name="Clum A."/>
            <person name="Salamov A."/>
            <person name="Andreopoulos B."/>
            <person name="Cheng J.F."/>
            <person name="Woyke T."/>
            <person name="Pelin A."/>
            <person name="Henrissat B."/>
            <person name="Reynolds N.K."/>
            <person name="Benny G.L."/>
            <person name="Smith M.E."/>
            <person name="James T.Y."/>
            <person name="Grigoriev I.V."/>
        </authorList>
    </citation>
    <scope>NUCLEOTIDE SEQUENCE [LARGE SCALE GENOMIC DNA]</scope>
</reference>
<feature type="region of interest" description="Disordered" evidence="1">
    <location>
        <begin position="453"/>
        <end position="472"/>
    </location>
</feature>
<accession>A0A4P9WCI8</accession>
<dbReference type="Proteomes" id="UP000269721">
    <property type="component" value="Unassembled WGS sequence"/>
</dbReference>
<feature type="compositionally biased region" description="Low complexity" evidence="1">
    <location>
        <begin position="99"/>
        <end position="108"/>
    </location>
</feature>
<name>A0A4P9WCI8_9FUNG</name>
<evidence type="ECO:0000313" key="2">
    <source>
        <dbReference type="EMBL" id="RKO88076.1"/>
    </source>
</evidence>
<feature type="compositionally biased region" description="Polar residues" evidence="1">
    <location>
        <begin position="453"/>
        <end position="468"/>
    </location>
</feature>
<gene>
    <name evidence="2" type="ORF">BDK51DRAFT_38936</name>
</gene>
<evidence type="ECO:0000256" key="1">
    <source>
        <dbReference type="SAM" id="MobiDB-lite"/>
    </source>
</evidence>
<organism evidence="2 3">
    <name type="scientific">Blyttiomyces helicus</name>
    <dbReference type="NCBI Taxonomy" id="388810"/>
    <lineage>
        <taxon>Eukaryota</taxon>
        <taxon>Fungi</taxon>
        <taxon>Fungi incertae sedis</taxon>
        <taxon>Chytridiomycota</taxon>
        <taxon>Chytridiomycota incertae sedis</taxon>
        <taxon>Chytridiomycetes</taxon>
        <taxon>Chytridiomycetes incertae sedis</taxon>
        <taxon>Blyttiomyces</taxon>
    </lineage>
</organism>
<dbReference type="EMBL" id="KZ996958">
    <property type="protein sequence ID" value="RKO88076.1"/>
    <property type="molecule type" value="Genomic_DNA"/>
</dbReference>
<feature type="region of interest" description="Disordered" evidence="1">
    <location>
        <begin position="83"/>
        <end position="108"/>
    </location>
</feature>
<keyword evidence="3" id="KW-1185">Reference proteome</keyword>
<sequence>MHLKAPFRASWAGSIGFFPGCLIYGKSVGEIGAMEEAGFRVPPFGPTTAAASPSSTVSCPSIANHLNHLTPPPTRPEAAIADRKAKRGKQRGCDEEARGGMARAARPAPTFRLSRSKFTFFCSPPSSHFPSLPSSTLLPSYRPSALPPKLTSTSPASRLDPALRRVLPSPLLGNNLQFGDSLLDETNKESLSLKTPERGWIAGTVAGSELGDERVRQALALNGEKWSMFSFPHNQCDQTATYALGVGSADAAGGRLLLVEQAEVGLGAEPLWGDVKAGACLARADNDNLNDGNRVDVGRAAQSLKAQNEDSGGEHGDDEGAEDLHGWQVDRGEEEEEKRDLMPGADYRRQVADVWMALQFMRSSSWLPANSDSGAKRHGNIGEAPLGRPRLSDNTTLCFDSSIRSLLNLLVSEPLPPDHSLLSIIAFNIPGLGFSFFGPTLCEEQRCSLSKEISNEASNRPKLSSQRSEPPHEDALPLLSTYSLAVIVFTTAAIVTPVAKGGGPMVSFFKLVYERSLRWPDPKV</sequence>
<feature type="region of interest" description="Disordered" evidence="1">
    <location>
        <begin position="304"/>
        <end position="344"/>
    </location>
</feature>
<dbReference type="AlphaFoldDB" id="A0A4P9WCI8"/>
<protein>
    <submittedName>
        <fullName evidence="2">Uncharacterized protein</fullName>
    </submittedName>
</protein>
<feature type="compositionally biased region" description="Basic and acidic residues" evidence="1">
    <location>
        <begin position="322"/>
        <end position="331"/>
    </location>
</feature>
<evidence type="ECO:0000313" key="3">
    <source>
        <dbReference type="Proteomes" id="UP000269721"/>
    </source>
</evidence>
<proteinExistence type="predicted"/>